<evidence type="ECO:0000313" key="2">
    <source>
        <dbReference type="Proteomes" id="UP000248044"/>
    </source>
</evidence>
<dbReference type="GeneID" id="36831584"/>
<dbReference type="Proteomes" id="UP000248044">
    <property type="component" value="Chromosome"/>
</dbReference>
<name>A0A2U9IDL7_9CREN</name>
<reference evidence="1 2" key="1">
    <citation type="submission" date="2018-05" db="EMBL/GenBank/DDBJ databases">
        <title>Complete Genome Sequences of Extremely Thermoacidophilic, Metal-Mobilizing Type-Strain Members of the Archaeal Family Sulfolobaceae: Acidianus brierleyi DSM-1651T, Acidianus sulfidivorans DSM-18786T, Metallosphaera hakonensis DSM-7519T, and Metallosphaera prunae DSM-10039T.</title>
        <authorList>
            <person name="Counts J.A."/>
            <person name="Kelly R.M."/>
        </authorList>
    </citation>
    <scope>NUCLEOTIDE SEQUENCE [LARGE SCALE GENOMIC DNA]</scope>
    <source>
        <strain evidence="1 2">DSM 1651</strain>
    </source>
</reference>
<dbReference type="RefSeq" id="WP_110270003.1">
    <property type="nucleotide sequence ID" value="NZ_CP029289.2"/>
</dbReference>
<keyword evidence="2" id="KW-1185">Reference proteome</keyword>
<dbReference type="EMBL" id="CP029289">
    <property type="protein sequence ID" value="AWR94122.1"/>
    <property type="molecule type" value="Genomic_DNA"/>
</dbReference>
<dbReference type="KEGG" id="abri:DFR85_05470"/>
<evidence type="ECO:0000313" key="1">
    <source>
        <dbReference type="EMBL" id="AWR94122.1"/>
    </source>
</evidence>
<accession>A0A2U9IDL7</accession>
<proteinExistence type="predicted"/>
<gene>
    <name evidence="1" type="ORF">DFR85_05470</name>
</gene>
<dbReference type="OrthoDB" id="39416at2157"/>
<organism evidence="1 2">
    <name type="scientific">Acidianus brierleyi</name>
    <dbReference type="NCBI Taxonomy" id="41673"/>
    <lineage>
        <taxon>Archaea</taxon>
        <taxon>Thermoproteota</taxon>
        <taxon>Thermoprotei</taxon>
        <taxon>Sulfolobales</taxon>
        <taxon>Sulfolobaceae</taxon>
        <taxon>Acidianus</taxon>
    </lineage>
</organism>
<dbReference type="AlphaFoldDB" id="A0A2U9IDL7"/>
<protein>
    <submittedName>
        <fullName evidence="1">Uncharacterized protein</fullName>
    </submittedName>
</protein>
<sequence length="90" mass="10600">MPWIPARSADKMILGQALKLKEGKVLRIESFKGDRWIEIKKLNSNEFEINEHGYNNTTYKVKEDEMKVILRRAIDLEFPRSHQLRISLSS</sequence>